<reference evidence="1" key="1">
    <citation type="submission" date="2022-06" db="EMBL/GenBank/DDBJ databases">
        <title>Phylogenomic reconstructions and comparative analyses of Kickxellomycotina fungi.</title>
        <authorList>
            <person name="Reynolds N.K."/>
            <person name="Stajich J.E."/>
            <person name="Barry K."/>
            <person name="Grigoriev I.V."/>
            <person name="Crous P."/>
            <person name="Smith M.E."/>
        </authorList>
    </citation>
    <scope>NUCLEOTIDE SEQUENCE</scope>
    <source>
        <strain evidence="1">RSA 2271</strain>
    </source>
</reference>
<dbReference type="EMBL" id="JAMZIH010010170">
    <property type="protein sequence ID" value="KAJ1669126.1"/>
    <property type="molecule type" value="Genomic_DNA"/>
</dbReference>
<comment type="caution">
    <text evidence="1">The sequence shown here is derived from an EMBL/GenBank/DDBJ whole genome shotgun (WGS) entry which is preliminary data.</text>
</comment>
<protein>
    <submittedName>
        <fullName evidence="1">Uncharacterized protein</fullName>
    </submittedName>
</protein>
<dbReference type="Proteomes" id="UP001145114">
    <property type="component" value="Unassembled WGS sequence"/>
</dbReference>
<name>A0ACC1H8L6_9FUNG</name>
<proteinExistence type="predicted"/>
<evidence type="ECO:0000313" key="1">
    <source>
        <dbReference type="EMBL" id="KAJ1669126.1"/>
    </source>
</evidence>
<keyword evidence="2" id="KW-1185">Reference proteome</keyword>
<gene>
    <name evidence="1" type="ORF">EV182_008905</name>
</gene>
<evidence type="ECO:0000313" key="2">
    <source>
        <dbReference type="Proteomes" id="UP001145114"/>
    </source>
</evidence>
<accession>A0ACC1H8L6</accession>
<feature type="non-terminal residue" evidence="1">
    <location>
        <position position="153"/>
    </location>
</feature>
<organism evidence="1 2">
    <name type="scientific">Spiromyces aspiralis</name>
    <dbReference type="NCBI Taxonomy" id="68401"/>
    <lineage>
        <taxon>Eukaryota</taxon>
        <taxon>Fungi</taxon>
        <taxon>Fungi incertae sedis</taxon>
        <taxon>Zoopagomycota</taxon>
        <taxon>Kickxellomycotina</taxon>
        <taxon>Kickxellomycetes</taxon>
        <taxon>Kickxellales</taxon>
        <taxon>Kickxellaceae</taxon>
        <taxon>Spiromyces</taxon>
    </lineage>
</organism>
<sequence>MKFIEALAEDKTCSNEAEVLAKAQPYWFDTGSPNPLTEMYSVINNINPSISHVILRMCLDYYNLKSKDSNLEDKDSTEPSILVAMTDALDKDIIQKTTPYFDEQTKDITIRIAKFNRGSLTENPTLNKFMTMAYYHGYLTMIEKKYLAIPNRE</sequence>